<protein>
    <recommendedName>
        <fullName evidence="3">Replication-associated recombination protein A</fullName>
    </recommendedName>
</protein>
<evidence type="ECO:0000313" key="7">
    <source>
        <dbReference type="EMBL" id="WQG84591.1"/>
    </source>
</evidence>
<dbReference type="InterPro" id="IPR027417">
    <property type="entry name" value="P-loop_NTPase"/>
</dbReference>
<evidence type="ECO:0000313" key="8">
    <source>
        <dbReference type="Proteomes" id="UP001324185"/>
    </source>
</evidence>
<name>A0ABZ0X1X3_9GAMM</name>
<dbReference type="CDD" id="cd18139">
    <property type="entry name" value="HLD_clamp_RarA"/>
    <property type="match status" value="1"/>
</dbReference>
<dbReference type="InterPro" id="IPR003593">
    <property type="entry name" value="AAA+_ATPase"/>
</dbReference>
<evidence type="ECO:0000259" key="6">
    <source>
        <dbReference type="SMART" id="SM00382"/>
    </source>
</evidence>
<dbReference type="CDD" id="cd00009">
    <property type="entry name" value="AAA"/>
    <property type="match status" value="1"/>
</dbReference>
<evidence type="ECO:0000256" key="4">
    <source>
        <dbReference type="ARBA" id="ARBA00022741"/>
    </source>
</evidence>
<dbReference type="Pfam" id="PF16193">
    <property type="entry name" value="AAA_assoc_2"/>
    <property type="match status" value="1"/>
</dbReference>
<keyword evidence="8" id="KW-1185">Reference proteome</keyword>
<dbReference type="InterPro" id="IPR021886">
    <property type="entry name" value="MgsA_C"/>
</dbReference>
<feature type="domain" description="AAA+ ATPase" evidence="6">
    <location>
        <begin position="50"/>
        <end position="166"/>
    </location>
</feature>
<dbReference type="PANTHER" id="PTHR13779:SF7">
    <property type="entry name" value="ATPASE WRNIP1"/>
    <property type="match status" value="1"/>
</dbReference>
<dbReference type="InterPro" id="IPR008921">
    <property type="entry name" value="DNA_pol3_clamp-load_cplx_C"/>
</dbReference>
<dbReference type="Proteomes" id="UP001324185">
    <property type="component" value="Chromosome"/>
</dbReference>
<sequence length="445" mass="49558">MSGQSNLFSDSPLNAPLADRLRPTSLENYVGQEHLLAPGKPLRQAIDTKRPFSLIFWGPPGTGKTTLARLIAQSSNAHFITISAVLAGVKDIRAAVDEARQYQAQGKPTILFVDEVHRFNKAQQDAFLPYVEDGTLTFIGATTENPSFELNNALLSRARVFVLKDLSESALDKLISRALTDEDLGLGKYHLYIAEESRKHLIDAADGDGRRLLNFLELASELALAKDDESPVIDDEVLEETLTQSLRRFDKGGEHFYDQISALHKSVRGSNPDGALYWFCRMIDGGCDPLYVARRVVRMASEDIGNADPRGLTLALNAWDVQERLGSPEGELAIAQAIIYLACAPKSNAVYMAYNNALRDVKNEPTYEVPMHIRNAPTKLMKELDYGTGYRYDHDEPDAFSAGQTYFPDEKGETQYYHPVDRGLEKKIADKLAWLKAKSEQFNKG</sequence>
<keyword evidence="5" id="KW-0067">ATP-binding</keyword>
<dbReference type="Gene3D" id="1.20.272.10">
    <property type="match status" value="1"/>
</dbReference>
<dbReference type="SUPFAM" id="SSF52540">
    <property type="entry name" value="P-loop containing nucleoside triphosphate hydrolases"/>
    <property type="match status" value="1"/>
</dbReference>
<dbReference type="Gene3D" id="3.40.50.300">
    <property type="entry name" value="P-loop containing nucleotide triphosphate hydrolases"/>
    <property type="match status" value="1"/>
</dbReference>
<evidence type="ECO:0000256" key="2">
    <source>
        <dbReference type="ARBA" id="ARBA00008959"/>
    </source>
</evidence>
<dbReference type="SMART" id="SM00382">
    <property type="entry name" value="AAA"/>
    <property type="match status" value="1"/>
</dbReference>
<evidence type="ECO:0000256" key="1">
    <source>
        <dbReference type="ARBA" id="ARBA00002393"/>
    </source>
</evidence>
<organism evidence="7 8">
    <name type="scientific">Kangiella aquimarina</name>
    <dbReference type="NCBI Taxonomy" id="261965"/>
    <lineage>
        <taxon>Bacteria</taxon>
        <taxon>Pseudomonadati</taxon>
        <taxon>Pseudomonadota</taxon>
        <taxon>Gammaproteobacteria</taxon>
        <taxon>Kangiellales</taxon>
        <taxon>Kangiellaceae</taxon>
        <taxon>Kangiella</taxon>
    </lineage>
</organism>
<proteinExistence type="inferred from homology"/>
<reference evidence="7 8" key="1">
    <citation type="submission" date="2023-11" db="EMBL/GenBank/DDBJ databases">
        <title>MicrobeMod: A computational toolkit for identifying prokaryotic methylation and restriction-modification with nanopore sequencing.</title>
        <authorList>
            <person name="Crits-Christoph A."/>
            <person name="Kang S.C."/>
            <person name="Lee H."/>
            <person name="Ostrov N."/>
        </authorList>
    </citation>
    <scope>NUCLEOTIDE SEQUENCE [LARGE SCALE GENOMIC DNA]</scope>
    <source>
        <strain evidence="7 8">DSMZ 16071</strain>
    </source>
</reference>
<dbReference type="Gene3D" id="1.10.8.60">
    <property type="match status" value="1"/>
</dbReference>
<dbReference type="InterPro" id="IPR032423">
    <property type="entry name" value="AAA_assoc_2"/>
</dbReference>
<dbReference type="Pfam" id="PF12002">
    <property type="entry name" value="MgsA_C"/>
    <property type="match status" value="1"/>
</dbReference>
<evidence type="ECO:0000256" key="5">
    <source>
        <dbReference type="ARBA" id="ARBA00022840"/>
    </source>
</evidence>
<dbReference type="SUPFAM" id="SSF48019">
    <property type="entry name" value="post-AAA+ oligomerization domain-like"/>
    <property type="match status" value="1"/>
</dbReference>
<evidence type="ECO:0000256" key="3">
    <source>
        <dbReference type="ARBA" id="ARBA00020776"/>
    </source>
</evidence>
<dbReference type="EMBL" id="CP140158">
    <property type="protein sequence ID" value="WQG84591.1"/>
    <property type="molecule type" value="Genomic_DNA"/>
</dbReference>
<comment type="function">
    <text evidence="1">DNA-dependent ATPase that plays important roles in cellular responses to stalled DNA replication processes.</text>
</comment>
<accession>A0ABZ0X1X3</accession>
<dbReference type="InterPro" id="IPR003959">
    <property type="entry name" value="ATPase_AAA_core"/>
</dbReference>
<dbReference type="Pfam" id="PF00004">
    <property type="entry name" value="AAA"/>
    <property type="match status" value="1"/>
</dbReference>
<dbReference type="RefSeq" id="WP_018625067.1">
    <property type="nucleotide sequence ID" value="NZ_CP140158.1"/>
</dbReference>
<dbReference type="InterPro" id="IPR051314">
    <property type="entry name" value="AAA_ATPase_RarA/MGS1/WRNIP1"/>
</dbReference>
<gene>
    <name evidence="7" type="ORF">SR900_08940</name>
</gene>
<dbReference type="Gene3D" id="1.10.3710.10">
    <property type="entry name" value="DNA polymerase III clamp loader subunits, C-terminal domain"/>
    <property type="match status" value="1"/>
</dbReference>
<dbReference type="PANTHER" id="PTHR13779">
    <property type="entry name" value="WERNER HELICASE-INTERACTING PROTEIN 1 FAMILY MEMBER"/>
    <property type="match status" value="1"/>
</dbReference>
<keyword evidence="4" id="KW-0547">Nucleotide-binding</keyword>
<comment type="similarity">
    <text evidence="2">Belongs to the AAA ATPase family. RarA/MGS1/WRNIP1 subfamily.</text>
</comment>